<dbReference type="Proteomes" id="UP000251314">
    <property type="component" value="Unassembled WGS sequence"/>
</dbReference>
<dbReference type="Proteomes" id="UP000697107">
    <property type="component" value="Unassembled WGS sequence"/>
</dbReference>
<reference evidence="1" key="2">
    <citation type="submission" date="2018-10" db="EMBL/GenBank/DDBJ databases">
        <title>Effector identification in a new, highly contiguous assembly of the strawberry crown rot pathogen Phytophthora cactorum.</title>
        <authorList>
            <person name="Armitage A.D."/>
            <person name="Nellist C.F."/>
            <person name="Bates H."/>
            <person name="Vickerstaff R.J."/>
            <person name="Harrison R.J."/>
        </authorList>
    </citation>
    <scope>NUCLEOTIDE SEQUENCE</scope>
    <source>
        <strain evidence="1">15-7</strain>
        <strain evidence="2">P415</strain>
    </source>
</reference>
<reference evidence="3 4" key="1">
    <citation type="submission" date="2018-01" db="EMBL/GenBank/DDBJ databases">
        <title>Draft genome of the strawberry crown rot pathogen Phytophthora cactorum.</title>
        <authorList>
            <person name="Armitage A.D."/>
            <person name="Lysoe E."/>
            <person name="Nellist C.F."/>
            <person name="Harrison R.J."/>
            <person name="Brurberg M.B."/>
        </authorList>
    </citation>
    <scope>NUCLEOTIDE SEQUENCE [LARGE SCALE GENOMIC DNA]</scope>
    <source>
        <strain evidence="3 4">10300</strain>
    </source>
</reference>
<dbReference type="Proteomes" id="UP000735874">
    <property type="component" value="Unassembled WGS sequence"/>
</dbReference>
<sequence length="427" mass="48688">MLLWRRWSGHKVSQQATRFSPPPPLRCLNVALLKGEDGDDKSDAIHPSTSNWGLRFLPALRAYKELNGNTLVPKSFVVPTGDSRWPKVAWGYTLGDGVGYVRRRLQANESHKLSTSLVRELEELEFAQHVLQHRWDKIILPGLRCFHEIYGHSDVPSLFVVPNGDNTWPISTWNLGLGCAVKAIRSSNAYPTQVAASKKELERMHFCFASIVERDWTEKILPSFVTYRQEFGDCLVGRPFIVPSHPPWPKNAWGMPLGRTVNAIRRRASYQKQAARDEEILKSLEFVWDVTDFLWTKRIAPALKVFGDKYGQCKIRSDFVVPSQDPWPEQAWGMKLGRTLINARYSGTFFTQLGRDSKWLDALGLDLTFSAKAFEKRVSPLLETYASIKGSRDIPDNFIIPPKDPWPKKVWGVHLGLIVARNAHHFC</sequence>
<comment type="caution">
    <text evidence="3">The sequence shown here is derived from an EMBL/GenBank/DDBJ whole genome shotgun (WGS) entry which is preliminary data.</text>
</comment>
<dbReference type="EMBL" id="RCML01000872">
    <property type="protein sequence ID" value="KAG2968295.1"/>
    <property type="molecule type" value="Genomic_DNA"/>
</dbReference>
<evidence type="ECO:0000313" key="2">
    <source>
        <dbReference type="EMBL" id="KAG2968295.1"/>
    </source>
</evidence>
<gene>
    <name evidence="3" type="ORF">PC110_g15801</name>
    <name evidence="1" type="ORF">PC113_g18104</name>
    <name evidence="2" type="ORF">PC118_g18101</name>
</gene>
<dbReference type="AlphaFoldDB" id="A0A329RSV9"/>
<dbReference type="PANTHER" id="PTHR37066:SF1">
    <property type="entry name" value="LNS2_PITP DOMAIN-CONTAINING PROTEIN"/>
    <property type="match status" value="1"/>
</dbReference>
<evidence type="ECO:0000313" key="1">
    <source>
        <dbReference type="EMBL" id="KAG2845823.1"/>
    </source>
</evidence>
<dbReference type="PANTHER" id="PTHR37066">
    <property type="entry name" value="HELICASE-ASSOCIATED"/>
    <property type="match status" value="1"/>
</dbReference>
<dbReference type="EMBL" id="RCMG01000827">
    <property type="protein sequence ID" value="KAG2845823.1"/>
    <property type="molecule type" value="Genomic_DNA"/>
</dbReference>
<evidence type="ECO:0000313" key="3">
    <source>
        <dbReference type="EMBL" id="RAW27794.1"/>
    </source>
</evidence>
<accession>A0A329RSV9</accession>
<proteinExistence type="predicted"/>
<dbReference type="STRING" id="29920.A0A329RSV9"/>
<dbReference type="OrthoDB" id="66498at2759"/>
<protein>
    <submittedName>
        <fullName evidence="3">Uncharacterized protein</fullName>
    </submittedName>
</protein>
<dbReference type="EMBL" id="MJFZ01000536">
    <property type="protein sequence ID" value="RAW27794.1"/>
    <property type="molecule type" value="Genomic_DNA"/>
</dbReference>
<dbReference type="VEuPathDB" id="FungiDB:PC110_g15801"/>
<name>A0A329RSV9_9STRA</name>
<keyword evidence="4" id="KW-1185">Reference proteome</keyword>
<organism evidence="3 4">
    <name type="scientific">Phytophthora cactorum</name>
    <dbReference type="NCBI Taxonomy" id="29920"/>
    <lineage>
        <taxon>Eukaryota</taxon>
        <taxon>Sar</taxon>
        <taxon>Stramenopiles</taxon>
        <taxon>Oomycota</taxon>
        <taxon>Peronosporomycetes</taxon>
        <taxon>Peronosporales</taxon>
        <taxon>Peronosporaceae</taxon>
        <taxon>Phytophthora</taxon>
    </lineage>
</organism>
<evidence type="ECO:0000313" key="4">
    <source>
        <dbReference type="Proteomes" id="UP000251314"/>
    </source>
</evidence>